<keyword evidence="1" id="KW-0436">Ligase</keyword>
<dbReference type="GeneID" id="39874957"/>
<evidence type="ECO:0000313" key="2">
    <source>
        <dbReference type="Proteomes" id="UP000236319"/>
    </source>
</evidence>
<protein>
    <submittedName>
        <fullName evidence="1">Glycyl-tRNA synthetase, putative</fullName>
    </submittedName>
</protein>
<dbReference type="AlphaFoldDB" id="A0A2H6KDX5"/>
<keyword evidence="2" id="KW-1185">Reference proteome</keyword>
<dbReference type="RefSeq" id="XP_028867430.1">
    <property type="nucleotide sequence ID" value="XM_029011597.1"/>
</dbReference>
<dbReference type="GO" id="GO:0004812">
    <property type="term" value="F:aminoacyl-tRNA ligase activity"/>
    <property type="evidence" value="ECO:0007669"/>
    <property type="project" value="UniProtKB-KW"/>
</dbReference>
<proteinExistence type="predicted"/>
<reference evidence="1 2" key="1">
    <citation type="journal article" date="2017" name="BMC Genomics">
        <title>Whole-genome assembly of Babesia ovata and comparative genomics between closely related pathogens.</title>
        <authorList>
            <person name="Yamagishi J."/>
            <person name="Asada M."/>
            <person name="Hakimi H."/>
            <person name="Tanaka T.Q."/>
            <person name="Sugimoto C."/>
            <person name="Kawazu S."/>
        </authorList>
    </citation>
    <scope>NUCLEOTIDE SEQUENCE [LARGE SCALE GENOMIC DNA]</scope>
    <source>
        <strain evidence="1 2">Miyake</strain>
    </source>
</reference>
<comment type="caution">
    <text evidence="1">The sequence shown here is derived from an EMBL/GenBank/DDBJ whole genome shotgun (WGS) entry which is preliminary data.</text>
</comment>
<dbReference type="EMBL" id="BDSA01000003">
    <property type="protein sequence ID" value="GBE61187.1"/>
    <property type="molecule type" value="Genomic_DNA"/>
</dbReference>
<organism evidence="1 2">
    <name type="scientific">Babesia ovata</name>
    <dbReference type="NCBI Taxonomy" id="189622"/>
    <lineage>
        <taxon>Eukaryota</taxon>
        <taxon>Sar</taxon>
        <taxon>Alveolata</taxon>
        <taxon>Apicomplexa</taxon>
        <taxon>Aconoidasida</taxon>
        <taxon>Piroplasmida</taxon>
        <taxon>Babesiidae</taxon>
        <taxon>Babesia</taxon>
    </lineage>
</organism>
<gene>
    <name evidence="1" type="ORF">BOVATA_026800</name>
</gene>
<accession>A0A2H6KDX5</accession>
<sequence>MLEFVEPRMGFVFRVHKIFHFSHEEFTDPEQPISRADFVPESQTDLCRRERHFATIRFEQSAKVDEDTLCSFGSEVYNGARPSLLILLGPYCGLKHEVERERLGQVVSLRRLDAVLLYKTVDVL</sequence>
<evidence type="ECO:0000313" key="1">
    <source>
        <dbReference type="EMBL" id="GBE61187.1"/>
    </source>
</evidence>
<dbReference type="VEuPathDB" id="PiroplasmaDB:BOVATA_026800"/>
<dbReference type="Proteomes" id="UP000236319">
    <property type="component" value="Unassembled WGS sequence"/>
</dbReference>
<name>A0A2H6KDX5_9APIC</name>
<keyword evidence="1" id="KW-0030">Aminoacyl-tRNA synthetase</keyword>